<dbReference type="GO" id="GO:0005730">
    <property type="term" value="C:nucleolus"/>
    <property type="evidence" value="ECO:0007669"/>
    <property type="project" value="TreeGrafter"/>
</dbReference>
<dbReference type="GO" id="GO:0001099">
    <property type="term" value="F:basal RNA polymerase II transcription machinery binding"/>
    <property type="evidence" value="ECO:0007669"/>
    <property type="project" value="TreeGrafter"/>
</dbReference>
<evidence type="ECO:0000256" key="1">
    <source>
        <dbReference type="ARBA" id="ARBA00034118"/>
    </source>
</evidence>
<proteinExistence type="evidence at transcript level"/>
<sequence length="155" mass="18865">MTARSKSRRDKNNRIRRAKNKQKELKKLKKTLGMIDEDGMEIMEKVKEITEQQKKKEEEEKIKNEAMEDIIREETKEQGAETEEYIELEHQESKVKHRYNTKTKRDQFGQYPVWYNAKKERKKQLLKEGKIKKKRGRPGRKMHFIDQTCNWRNIV</sequence>
<comment type="similarity">
    <text evidence="1">Belongs to the learning-associated protein family.</text>
</comment>
<dbReference type="PANTHER" id="PTHR34253">
    <property type="entry name" value="PROTEIN LLP HOMOLOG"/>
    <property type="match status" value="1"/>
</dbReference>
<organism evidence="3">
    <name type="scientific">Psorophora albipes</name>
    <dbReference type="NCBI Taxonomy" id="869069"/>
    <lineage>
        <taxon>Eukaryota</taxon>
        <taxon>Metazoa</taxon>
        <taxon>Ecdysozoa</taxon>
        <taxon>Arthropoda</taxon>
        <taxon>Hexapoda</taxon>
        <taxon>Insecta</taxon>
        <taxon>Pterygota</taxon>
        <taxon>Neoptera</taxon>
        <taxon>Endopterygota</taxon>
        <taxon>Diptera</taxon>
        <taxon>Nematocera</taxon>
        <taxon>Culicoidea</taxon>
        <taxon>Culicidae</taxon>
        <taxon>Culicinae</taxon>
        <taxon>Aedini</taxon>
        <taxon>Psorophora</taxon>
    </lineage>
</organism>
<dbReference type="EMBL" id="GALA01000664">
    <property type="protein sequence ID" value="JAA94188.1"/>
    <property type="molecule type" value="mRNA"/>
</dbReference>
<dbReference type="InterPro" id="IPR018784">
    <property type="entry name" value="LLPH-like"/>
</dbReference>
<feature type="region of interest" description="Disordered" evidence="2">
    <location>
        <begin position="1"/>
        <end position="25"/>
    </location>
</feature>
<reference evidence="3" key="1">
    <citation type="journal article" date="2013" name="BMC Genomics">
        <title>A deep insight into the sialotranscriptome of the mosquito, Psorophora albipes.</title>
        <authorList>
            <person name="Chagas A.C."/>
            <person name="Calvo E."/>
            <person name="Rios-Velasquez C.M."/>
            <person name="Pessoa F.A."/>
            <person name="Medeiros J.F."/>
            <person name="Ribeiro J.M."/>
        </authorList>
    </citation>
    <scope>NUCLEOTIDE SEQUENCE</scope>
</reference>
<evidence type="ECO:0000313" key="3">
    <source>
        <dbReference type="EMBL" id="JAA94188.1"/>
    </source>
</evidence>
<feature type="region of interest" description="Disordered" evidence="2">
    <location>
        <begin position="50"/>
        <end position="84"/>
    </location>
</feature>
<feature type="compositionally biased region" description="Basic and acidic residues" evidence="2">
    <location>
        <begin position="50"/>
        <end position="79"/>
    </location>
</feature>
<dbReference type="AlphaFoldDB" id="T1E2J2"/>
<name>T1E2J2_9DIPT</name>
<dbReference type="PANTHER" id="PTHR34253:SF1">
    <property type="entry name" value="PROTEIN LLP HOMOLOG"/>
    <property type="match status" value="1"/>
</dbReference>
<protein>
    <submittedName>
        <fullName evidence="3">Uncharacterized protein</fullName>
    </submittedName>
</protein>
<accession>T1E2J2</accession>
<dbReference type="Pfam" id="PF10169">
    <property type="entry name" value="LLPH"/>
    <property type="match status" value="1"/>
</dbReference>
<evidence type="ECO:0000256" key="2">
    <source>
        <dbReference type="SAM" id="MobiDB-lite"/>
    </source>
</evidence>
<dbReference type="GO" id="GO:0003723">
    <property type="term" value="F:RNA binding"/>
    <property type="evidence" value="ECO:0007669"/>
    <property type="project" value="TreeGrafter"/>
</dbReference>
<dbReference type="GO" id="GO:0097484">
    <property type="term" value="P:dendrite extension"/>
    <property type="evidence" value="ECO:0007669"/>
    <property type="project" value="TreeGrafter"/>
</dbReference>